<dbReference type="EMBL" id="UZAM01009846">
    <property type="protein sequence ID" value="VDP10270.1"/>
    <property type="molecule type" value="Genomic_DNA"/>
</dbReference>
<gene>
    <name evidence="2" type="ORF">SBAD_LOCUS6546</name>
</gene>
<evidence type="ECO:0000313" key="3">
    <source>
        <dbReference type="Proteomes" id="UP000270296"/>
    </source>
</evidence>
<evidence type="ECO:0000313" key="4">
    <source>
        <dbReference type="WBParaSite" id="SBAD_0000680101-mRNA-1"/>
    </source>
</evidence>
<dbReference type="AlphaFoldDB" id="A0A183ISE9"/>
<organism evidence="4">
    <name type="scientific">Soboliphyme baturini</name>
    <dbReference type="NCBI Taxonomy" id="241478"/>
    <lineage>
        <taxon>Eukaryota</taxon>
        <taxon>Metazoa</taxon>
        <taxon>Ecdysozoa</taxon>
        <taxon>Nematoda</taxon>
        <taxon>Enoplea</taxon>
        <taxon>Dorylaimia</taxon>
        <taxon>Dioctophymatida</taxon>
        <taxon>Dioctophymatoidea</taxon>
        <taxon>Soboliphymatidae</taxon>
        <taxon>Soboliphyme</taxon>
    </lineage>
</organism>
<evidence type="ECO:0000256" key="1">
    <source>
        <dbReference type="SAM" id="MobiDB-lite"/>
    </source>
</evidence>
<feature type="region of interest" description="Disordered" evidence="1">
    <location>
        <begin position="1"/>
        <end position="20"/>
    </location>
</feature>
<reference evidence="4" key="1">
    <citation type="submission" date="2016-06" db="UniProtKB">
        <authorList>
            <consortium name="WormBaseParasite"/>
        </authorList>
    </citation>
    <scope>IDENTIFICATION</scope>
</reference>
<sequence>MNYHDYNEAENHEDFPMPRDPYVLEDYEYDRQKDEGSDYLDTSYDYPNERQWKYKKRGGVDNAFYDNGYAIPPLEKHDDVMMSSQIPPPHQAPEFFNYAHSLPLIFNNNFMRKVPLDMEGTSGTYSRFMHGYMPPNYWMGQRAGFASKLPSKILEPHGYQRMRQFRPFTDSPVMPISNTHPVFGGLFYPKNIREAVHMHAIPKHPPMKQDLPPLMFSSFGPPPFLGPRPPGPPPPGPPPPGPPPPGPPPPSPPFPGPALHHIYEKFVYPQNVEERFLMRTVPRYPPMRQDRPSMMFSPFRSAQPLGPPSPVPHAPGLLLPDPTAFVPHRGEPVRLFQVYPWHYMPQETRKAENETQQVSHPVEYLLSLLTRSFSSPRIMWPVPSKNLDLNGVPQKALKLRKLKEVHKESPLDSKFCIIFKQQYFAPIAGVIPKVSDLHRSVSEQHKILNKSEKTKNFNAEEIGSVFNEIPDEPLETGTAATKRDTSGQLQKTDSEKLTNKEHNTISTSSPDIPTSDRALTAVKTDKVQVGDKTDMMINRPLRNSDVVEQREIEFTPLGNDKEIHYKPVTGGYVDTKGYSGSQINREHDAGSFEFSALQ</sequence>
<feature type="region of interest" description="Disordered" evidence="1">
    <location>
        <begin position="218"/>
        <end position="256"/>
    </location>
</feature>
<name>A0A183ISE9_9BILA</name>
<feature type="compositionally biased region" description="Basic and acidic residues" evidence="1">
    <location>
        <begin position="492"/>
        <end position="503"/>
    </location>
</feature>
<feature type="compositionally biased region" description="Basic and acidic residues" evidence="1">
    <location>
        <begin position="1"/>
        <end position="17"/>
    </location>
</feature>
<dbReference type="Proteomes" id="UP000270296">
    <property type="component" value="Unassembled WGS sequence"/>
</dbReference>
<accession>A0A183ISE9</accession>
<evidence type="ECO:0000313" key="2">
    <source>
        <dbReference type="EMBL" id="VDP10270.1"/>
    </source>
</evidence>
<feature type="region of interest" description="Disordered" evidence="1">
    <location>
        <begin position="470"/>
        <end position="515"/>
    </location>
</feature>
<proteinExistence type="predicted"/>
<protein>
    <submittedName>
        <fullName evidence="4">PSP domain-containing protein</fullName>
    </submittedName>
</protein>
<dbReference type="WBParaSite" id="SBAD_0000680101-mRNA-1">
    <property type="protein sequence ID" value="SBAD_0000680101-mRNA-1"/>
    <property type="gene ID" value="SBAD_0000680101"/>
</dbReference>
<reference evidence="2 3" key="2">
    <citation type="submission" date="2018-11" db="EMBL/GenBank/DDBJ databases">
        <authorList>
            <consortium name="Pathogen Informatics"/>
        </authorList>
    </citation>
    <scope>NUCLEOTIDE SEQUENCE [LARGE SCALE GENOMIC DNA]</scope>
</reference>
<feature type="compositionally biased region" description="Low complexity" evidence="1">
    <location>
        <begin position="504"/>
        <end position="515"/>
    </location>
</feature>
<keyword evidence="3" id="KW-1185">Reference proteome</keyword>
<feature type="compositionally biased region" description="Pro residues" evidence="1">
    <location>
        <begin position="220"/>
        <end position="256"/>
    </location>
</feature>